<organism evidence="1 2">
    <name type="scientific">Coemansia furcata</name>
    <dbReference type="NCBI Taxonomy" id="417177"/>
    <lineage>
        <taxon>Eukaryota</taxon>
        <taxon>Fungi</taxon>
        <taxon>Fungi incertae sedis</taxon>
        <taxon>Zoopagomycota</taxon>
        <taxon>Kickxellomycotina</taxon>
        <taxon>Kickxellomycetes</taxon>
        <taxon>Kickxellales</taxon>
        <taxon>Kickxellaceae</taxon>
        <taxon>Coemansia</taxon>
    </lineage>
</organism>
<gene>
    <name evidence="1" type="ORF">H4S07_003588</name>
</gene>
<sequence>MREVFHLWLLPVFFCIVNPVRSIRTNADNIIRQNIPWIAADLHGPEMDTYAQQFLEANFDRFLELSRQLFDRGEPVLLSRVWGMYVTIFAKHCRTRLNDMLKVVQQCFNSTDSQVLVAALMQWRCLIYAFYHSKQLRRKKCIELILTPVALLLKTGQQSVSVRLACVRCWATLVYALGEEIGSNIDVITGIPKLVEDEPDLAVREIVARVLAALLNRFVLAEDKVPQFVIPQMIIGTTTLAASDGKGLSTTHGPFSSDAEYYGDHTEIMCRYIVGLSTTSPTLPVILDAMCAFIKSGLALRHLPDTLECSSDWRNLASESDFKSYYELCHVVTLALGTMEALPTPGGVSTGACSHGEIQIPEAIRSLVFSYAHATTSVSSQDLDGNDSYDTLVISSVPRTMLYDALTRQLPDVLGRYCIAGEPQVAQKFTTLEWTPGVFRPSSNSSVRFGLADEQTGEICFNLTHFVCRDKHHPDDPYQRLHSYDLPTPTYSGMVRACGFADVVERLGHLAREEGNQALESPEHAEASQNGSCFLPAEPRSDSASSHDLGDVAAMLCAISRYLQRGEHDILIFNRSRVEYLVSALEWVTNWIPLFEERIRGDLWAVVIRTFVYLVYRTPPVLHEVLRESIIFESGSWDSGHFWRSSYTAVYDMLDCNCFELSSEYMSTFMNITTRFGNLPNDSVGTVYRYMTAHLLLLSSVSCVTPDSAHKESYAWRDILAERFVLGDMDACVLHAHSSCEWLINCLLNNLGSFRRGDPECASMAVVLLVMAVFHIGDSDEEGKIGIVDGNCQELPTMPALPTHGAYADLAAKSTQLVEMARRLRGRLAGKSEDISGTNGDGDECNTDGQAELMEIEDTSTSAMSQPVVVHQEPAVMPNKSEVCSTPRSKKRKRTKRSKSVTVESSRDTTPDSSPLPPRPPPLPVSAPERLRRLLAEMEAVVDASTLQPADICHMQTALAGMQLKLCQAMNDQLPASLSPSL</sequence>
<evidence type="ECO:0000313" key="2">
    <source>
        <dbReference type="Proteomes" id="UP001140096"/>
    </source>
</evidence>
<keyword evidence="2" id="KW-1185">Reference proteome</keyword>
<dbReference type="EMBL" id="JANBUP010001201">
    <property type="protein sequence ID" value="KAJ2807445.1"/>
    <property type="molecule type" value="Genomic_DNA"/>
</dbReference>
<dbReference type="Proteomes" id="UP001140096">
    <property type="component" value="Unassembled WGS sequence"/>
</dbReference>
<reference evidence="1" key="1">
    <citation type="submission" date="2022-07" db="EMBL/GenBank/DDBJ databases">
        <title>Phylogenomic reconstructions and comparative analyses of Kickxellomycotina fungi.</title>
        <authorList>
            <person name="Reynolds N.K."/>
            <person name="Stajich J.E."/>
            <person name="Barry K."/>
            <person name="Grigoriev I.V."/>
            <person name="Crous P."/>
            <person name="Smith M.E."/>
        </authorList>
    </citation>
    <scope>NUCLEOTIDE SEQUENCE</scope>
    <source>
        <strain evidence="1">CBS 102833</strain>
    </source>
</reference>
<name>A0ACC1LF23_9FUNG</name>
<accession>A0ACC1LF23</accession>
<proteinExistence type="predicted"/>
<evidence type="ECO:0000313" key="1">
    <source>
        <dbReference type="EMBL" id="KAJ2807445.1"/>
    </source>
</evidence>
<protein>
    <submittedName>
        <fullName evidence="1">Uncharacterized protein</fullName>
    </submittedName>
</protein>
<comment type="caution">
    <text evidence="1">The sequence shown here is derived from an EMBL/GenBank/DDBJ whole genome shotgun (WGS) entry which is preliminary data.</text>
</comment>